<feature type="region of interest" description="Disordered" evidence="2">
    <location>
        <begin position="274"/>
        <end position="306"/>
    </location>
</feature>
<dbReference type="Proteomes" id="UP000275267">
    <property type="component" value="Unassembled WGS sequence"/>
</dbReference>
<dbReference type="GO" id="GO:0030246">
    <property type="term" value="F:carbohydrate binding"/>
    <property type="evidence" value="ECO:0007669"/>
    <property type="project" value="UniProtKB-KW"/>
</dbReference>
<dbReference type="OrthoDB" id="671612at2759"/>
<dbReference type="InterPro" id="IPR036404">
    <property type="entry name" value="Jacalin-like_lectin_dom_sf"/>
</dbReference>
<sequence length="455" mass="48401">MDGETAETLPIKVGPWGGSRGDPFGITEEPKRLESVTARVGAFVSSFGFSYVDLGGQKHTVGPAGGNAGKLITIQFEPTEYVKEFSGSVGLLTQGACIVTYLRIETNLKAYELYDEGTDLFPSLPGFGVPMPEKEVPFSIPVPENTSIVGFFGRAGGDHLDAIGVYVKATNTNTAQETGSYLDDYSPDEPIFMVAEAVSIKIGAWGGDGHGGTEFDVTEPPKRLESMTVRAGDSVDSIGFSYPDEEGQKHGVGPFGGRLLDAVGVYIGYSRSPFTDATEETSSDKDEETSKDEATASPESQTITDEQTFPIKIGMWGLGEGMEFDVAEPPKRLDGVMIRAGDIIDSFGFSYTDRAGKKHTVGPYGGSGGSLTSIQLEPTEYVKHFSRTTGTYVGSPAVASLKIETNLRVYGPYGKEQDMPFSIPLPRNASVVGFFGVTDNLLGAIGVYVGGSIPN</sequence>
<dbReference type="AlphaFoldDB" id="A0A3L6R6U2"/>
<evidence type="ECO:0000313" key="5">
    <source>
        <dbReference type="Proteomes" id="UP000275267"/>
    </source>
</evidence>
<feature type="compositionally biased region" description="Acidic residues" evidence="2">
    <location>
        <begin position="277"/>
        <end position="290"/>
    </location>
</feature>
<dbReference type="PROSITE" id="PS51752">
    <property type="entry name" value="JACALIN_LECTIN"/>
    <property type="match status" value="2"/>
</dbReference>
<name>A0A3L6R6U2_PANMI</name>
<dbReference type="STRING" id="4540.A0A3L6R6U2"/>
<dbReference type="CDD" id="cd09612">
    <property type="entry name" value="Jacalin"/>
    <property type="match status" value="1"/>
</dbReference>
<dbReference type="EMBL" id="PQIB02000009">
    <property type="protein sequence ID" value="RLM98382.1"/>
    <property type="molecule type" value="Genomic_DNA"/>
</dbReference>
<feature type="domain" description="Jacalin-type lectin" evidence="3">
    <location>
        <begin position="310"/>
        <end position="451"/>
    </location>
</feature>
<keyword evidence="1" id="KW-0430">Lectin</keyword>
<evidence type="ECO:0000313" key="4">
    <source>
        <dbReference type="EMBL" id="RLM98382.1"/>
    </source>
</evidence>
<keyword evidence="5" id="KW-1185">Reference proteome</keyword>
<protein>
    <recommendedName>
        <fullName evidence="3">Jacalin-type lectin domain-containing protein</fullName>
    </recommendedName>
</protein>
<reference evidence="5" key="1">
    <citation type="journal article" date="2019" name="Nat. Commun.">
        <title>The genome of broomcorn millet.</title>
        <authorList>
            <person name="Zou C."/>
            <person name="Miki D."/>
            <person name="Li D."/>
            <person name="Tang Q."/>
            <person name="Xiao L."/>
            <person name="Rajput S."/>
            <person name="Deng P."/>
            <person name="Jia W."/>
            <person name="Huang R."/>
            <person name="Zhang M."/>
            <person name="Sun Y."/>
            <person name="Hu J."/>
            <person name="Fu X."/>
            <person name="Schnable P.S."/>
            <person name="Li F."/>
            <person name="Zhang H."/>
            <person name="Feng B."/>
            <person name="Zhu X."/>
            <person name="Liu R."/>
            <person name="Schnable J.C."/>
            <person name="Zhu J.-K."/>
            <person name="Zhang H."/>
        </authorList>
    </citation>
    <scope>NUCLEOTIDE SEQUENCE [LARGE SCALE GENOMIC DNA]</scope>
</reference>
<dbReference type="InterPro" id="IPR033734">
    <property type="entry name" value="Jacalin-like_lectin_dom_plant"/>
</dbReference>
<dbReference type="SMART" id="SM00915">
    <property type="entry name" value="Jacalin"/>
    <property type="match status" value="2"/>
</dbReference>
<evidence type="ECO:0000259" key="3">
    <source>
        <dbReference type="PROSITE" id="PS51752"/>
    </source>
</evidence>
<evidence type="ECO:0000256" key="2">
    <source>
        <dbReference type="SAM" id="MobiDB-lite"/>
    </source>
</evidence>
<dbReference type="PANTHER" id="PTHR46506">
    <property type="entry name" value="OS05G0143600 PROTEIN"/>
    <property type="match status" value="1"/>
</dbReference>
<proteinExistence type="predicted"/>
<dbReference type="InterPro" id="IPR001229">
    <property type="entry name" value="Jacalin-like_lectin_dom"/>
</dbReference>
<dbReference type="Pfam" id="PF01419">
    <property type="entry name" value="Jacalin"/>
    <property type="match status" value="3"/>
</dbReference>
<evidence type="ECO:0000256" key="1">
    <source>
        <dbReference type="ARBA" id="ARBA00022734"/>
    </source>
</evidence>
<gene>
    <name evidence="4" type="ORF">C2845_PM06G13050</name>
</gene>
<accession>A0A3L6R6U2</accession>
<dbReference type="Gene3D" id="2.100.10.30">
    <property type="entry name" value="Jacalin-like lectin domain"/>
    <property type="match status" value="3"/>
</dbReference>
<feature type="compositionally biased region" description="Polar residues" evidence="2">
    <location>
        <begin position="297"/>
        <end position="306"/>
    </location>
</feature>
<feature type="domain" description="Jacalin-type lectin" evidence="3">
    <location>
        <begin position="10"/>
        <end position="169"/>
    </location>
</feature>
<organism evidence="4 5">
    <name type="scientific">Panicum miliaceum</name>
    <name type="common">Proso millet</name>
    <name type="synonym">Broomcorn millet</name>
    <dbReference type="NCBI Taxonomy" id="4540"/>
    <lineage>
        <taxon>Eukaryota</taxon>
        <taxon>Viridiplantae</taxon>
        <taxon>Streptophyta</taxon>
        <taxon>Embryophyta</taxon>
        <taxon>Tracheophyta</taxon>
        <taxon>Spermatophyta</taxon>
        <taxon>Magnoliopsida</taxon>
        <taxon>Liliopsida</taxon>
        <taxon>Poales</taxon>
        <taxon>Poaceae</taxon>
        <taxon>PACMAD clade</taxon>
        <taxon>Panicoideae</taxon>
        <taxon>Panicodae</taxon>
        <taxon>Paniceae</taxon>
        <taxon>Panicinae</taxon>
        <taxon>Panicum</taxon>
        <taxon>Panicum sect. Panicum</taxon>
    </lineage>
</organism>
<dbReference type="SUPFAM" id="SSF51101">
    <property type="entry name" value="Mannose-binding lectins"/>
    <property type="match status" value="3"/>
</dbReference>
<comment type="caution">
    <text evidence="4">The sequence shown here is derived from an EMBL/GenBank/DDBJ whole genome shotgun (WGS) entry which is preliminary data.</text>
</comment>